<sequence length="72" mass="7785">MRTGPTSYWPVYLRAISSSGIGGATVIGSRGFAIRMIGEVVWSAEPREEFASLRTDLLVVLSTQTEKLSPAL</sequence>
<gene>
    <name evidence="1" type="ORF">EVJ58_g10112</name>
</gene>
<evidence type="ECO:0000313" key="1">
    <source>
        <dbReference type="EMBL" id="TFY52271.1"/>
    </source>
</evidence>
<reference evidence="1 2" key="1">
    <citation type="submission" date="2019-01" db="EMBL/GenBank/DDBJ databases">
        <title>Genome sequencing of the rare red list fungi Fomitopsis rosea.</title>
        <authorList>
            <person name="Buettner E."/>
            <person name="Kellner H."/>
        </authorList>
    </citation>
    <scope>NUCLEOTIDE SEQUENCE [LARGE SCALE GENOMIC DNA]</scope>
    <source>
        <strain evidence="1 2">DSM 105464</strain>
    </source>
</reference>
<proteinExistence type="predicted"/>
<organism evidence="1 2">
    <name type="scientific">Rhodofomes roseus</name>
    <dbReference type="NCBI Taxonomy" id="34475"/>
    <lineage>
        <taxon>Eukaryota</taxon>
        <taxon>Fungi</taxon>
        <taxon>Dikarya</taxon>
        <taxon>Basidiomycota</taxon>
        <taxon>Agaricomycotina</taxon>
        <taxon>Agaricomycetes</taxon>
        <taxon>Polyporales</taxon>
        <taxon>Rhodofomes</taxon>
    </lineage>
</organism>
<comment type="caution">
    <text evidence="1">The sequence shown here is derived from an EMBL/GenBank/DDBJ whole genome shotgun (WGS) entry which is preliminary data.</text>
</comment>
<dbReference type="EMBL" id="SEKV01001008">
    <property type="protein sequence ID" value="TFY52271.1"/>
    <property type="molecule type" value="Genomic_DNA"/>
</dbReference>
<dbReference type="Proteomes" id="UP000298390">
    <property type="component" value="Unassembled WGS sequence"/>
</dbReference>
<dbReference type="AlphaFoldDB" id="A0A4Y9XSY3"/>
<protein>
    <submittedName>
        <fullName evidence="1">Uncharacterized protein</fullName>
    </submittedName>
</protein>
<name>A0A4Y9XSY3_9APHY</name>
<evidence type="ECO:0000313" key="2">
    <source>
        <dbReference type="Proteomes" id="UP000298390"/>
    </source>
</evidence>
<accession>A0A4Y9XSY3</accession>